<accession>A0A4D4MAX6</accession>
<organism evidence="2 3">
    <name type="scientific">Streptomyces avermitilis</name>
    <dbReference type="NCBI Taxonomy" id="33903"/>
    <lineage>
        <taxon>Bacteria</taxon>
        <taxon>Bacillati</taxon>
        <taxon>Actinomycetota</taxon>
        <taxon>Actinomycetes</taxon>
        <taxon>Kitasatosporales</taxon>
        <taxon>Streptomycetaceae</taxon>
        <taxon>Streptomyces</taxon>
    </lineage>
</organism>
<gene>
    <name evidence="2" type="ORF">SAV14893_084730</name>
</gene>
<reference evidence="2 3" key="1">
    <citation type="submission" date="2019-04" db="EMBL/GenBank/DDBJ databases">
        <title>Draft genome sequences of Streptomyces avermitilis NBRC 14893.</title>
        <authorList>
            <person name="Komaki H."/>
            <person name="Tamura T."/>
            <person name="Hosoyama A."/>
        </authorList>
    </citation>
    <scope>NUCLEOTIDE SEQUENCE [LARGE SCALE GENOMIC DNA]</scope>
    <source>
        <strain evidence="2 3">NBRC 14893</strain>
    </source>
</reference>
<feature type="region of interest" description="Disordered" evidence="1">
    <location>
        <begin position="1"/>
        <end position="60"/>
    </location>
</feature>
<evidence type="ECO:0008006" key="4">
    <source>
        <dbReference type="Google" id="ProtNLM"/>
    </source>
</evidence>
<dbReference type="AlphaFoldDB" id="A0A4D4MAX6"/>
<dbReference type="Proteomes" id="UP000302139">
    <property type="component" value="Unassembled WGS sequence"/>
</dbReference>
<name>A0A4D4MAX6_STRAX</name>
<evidence type="ECO:0000256" key="1">
    <source>
        <dbReference type="SAM" id="MobiDB-lite"/>
    </source>
</evidence>
<protein>
    <recommendedName>
        <fullName evidence="4">SseB protein N-terminal domain-containing protein</fullName>
    </recommendedName>
</protein>
<sequence>MSEHGGAVDGPQRVPRSRLADYADMTDASAAPEPVTSSREQREPDSQQGEHPPSREPLREAAREVPEIVARRREFAALLGDFRRTPVLVPLGDGPGPDEERGLLTADLGGIRFILAFSDEQALARYAVARGEAAREWTYQTILGARLLDVAVPAAGVPWGVALDCADGEEGMVFPPVRGIVPDEAALDIDADRDAGAGHER</sequence>
<evidence type="ECO:0000313" key="2">
    <source>
        <dbReference type="EMBL" id="GDY69080.1"/>
    </source>
</evidence>
<dbReference type="EMBL" id="BJHX01000001">
    <property type="protein sequence ID" value="GDY69080.1"/>
    <property type="molecule type" value="Genomic_DNA"/>
</dbReference>
<proteinExistence type="predicted"/>
<comment type="caution">
    <text evidence="2">The sequence shown here is derived from an EMBL/GenBank/DDBJ whole genome shotgun (WGS) entry which is preliminary data.</text>
</comment>
<evidence type="ECO:0000313" key="3">
    <source>
        <dbReference type="Proteomes" id="UP000302139"/>
    </source>
</evidence>